<evidence type="ECO:0000313" key="2">
    <source>
        <dbReference type="EMBL" id="ORY95605.1"/>
    </source>
</evidence>
<reference evidence="2 3" key="1">
    <citation type="submission" date="2016-07" db="EMBL/GenBank/DDBJ databases">
        <title>Pervasive Adenine N6-methylation of Active Genes in Fungi.</title>
        <authorList>
            <consortium name="DOE Joint Genome Institute"/>
            <person name="Mondo S.J."/>
            <person name="Dannebaum R.O."/>
            <person name="Kuo R.C."/>
            <person name="Labutti K."/>
            <person name="Haridas S."/>
            <person name="Kuo A."/>
            <person name="Salamov A."/>
            <person name="Ahrendt S.R."/>
            <person name="Lipzen A."/>
            <person name="Sullivan W."/>
            <person name="Andreopoulos W.B."/>
            <person name="Clum A."/>
            <person name="Lindquist E."/>
            <person name="Daum C."/>
            <person name="Ramamoorthy G.K."/>
            <person name="Gryganskyi A."/>
            <person name="Culley D."/>
            <person name="Magnuson J.K."/>
            <person name="James T.Y."/>
            <person name="O'Malley M.A."/>
            <person name="Stajich J.E."/>
            <person name="Spatafora J.W."/>
            <person name="Visel A."/>
            <person name="Grigoriev I.V."/>
        </authorList>
    </citation>
    <scope>NUCLEOTIDE SEQUENCE [LARGE SCALE GENOMIC DNA]</scope>
    <source>
        <strain evidence="2 3">NRRL 2496</strain>
    </source>
</reference>
<dbReference type="GO" id="GO:0016491">
    <property type="term" value="F:oxidoreductase activity"/>
    <property type="evidence" value="ECO:0007669"/>
    <property type="project" value="UniProtKB-KW"/>
</dbReference>
<dbReference type="OMA" id="EPHNVGV"/>
<dbReference type="Proteomes" id="UP000242180">
    <property type="component" value="Unassembled WGS sequence"/>
</dbReference>
<dbReference type="PANTHER" id="PTHR43157">
    <property type="entry name" value="PHOSPHATIDYLINOSITOL-GLYCAN BIOSYNTHESIS CLASS F PROTEIN-RELATED"/>
    <property type="match status" value="1"/>
</dbReference>
<dbReference type="InterPro" id="IPR036291">
    <property type="entry name" value="NAD(P)-bd_dom_sf"/>
</dbReference>
<keyword evidence="3" id="KW-1185">Reference proteome</keyword>
<dbReference type="Pfam" id="PF00106">
    <property type="entry name" value="adh_short"/>
    <property type="match status" value="1"/>
</dbReference>
<dbReference type="EMBL" id="MCGN01000006">
    <property type="protein sequence ID" value="ORY95605.1"/>
    <property type="molecule type" value="Genomic_DNA"/>
</dbReference>
<dbReference type="PRINTS" id="PR00081">
    <property type="entry name" value="GDHRDH"/>
</dbReference>
<proteinExistence type="predicted"/>
<dbReference type="InParanoid" id="A0A1X2HAD2"/>
<protein>
    <submittedName>
        <fullName evidence="2">Uncharacterized protein</fullName>
    </submittedName>
</protein>
<dbReference type="AlphaFoldDB" id="A0A1X2HAD2"/>
<accession>A0A1X2HAD2</accession>
<dbReference type="Gene3D" id="3.40.50.720">
    <property type="entry name" value="NAD(P)-binding Rossmann-like Domain"/>
    <property type="match status" value="1"/>
</dbReference>
<evidence type="ECO:0000256" key="1">
    <source>
        <dbReference type="ARBA" id="ARBA00023002"/>
    </source>
</evidence>
<dbReference type="OrthoDB" id="191139at2759"/>
<organism evidence="2 3">
    <name type="scientific">Syncephalastrum racemosum</name>
    <name type="common">Filamentous fungus</name>
    <dbReference type="NCBI Taxonomy" id="13706"/>
    <lineage>
        <taxon>Eukaryota</taxon>
        <taxon>Fungi</taxon>
        <taxon>Fungi incertae sedis</taxon>
        <taxon>Mucoromycota</taxon>
        <taxon>Mucoromycotina</taxon>
        <taxon>Mucoromycetes</taxon>
        <taxon>Mucorales</taxon>
        <taxon>Syncephalastraceae</taxon>
        <taxon>Syncephalastrum</taxon>
    </lineage>
</organism>
<sequence>MFELTLTKATTAFAIFAGIYVLRKVLVRRFDYTKIDLQGKVAIVTGSNDGIGKATALVLAKQRCKVYLFCRDSEKSRNALRTIREESANDQVHLIPVDFADLGSIRSAADRFLSQESKLNILINNAAVLLATRQLTESGLEMQFAVNHLAPFYLTELLLPTLKASSPARIVNVSSAVAKLATLDFSDMDMEKSYGMMRAYQRSKLCNILHVKYLDRMLQGAGVTANACHPGGVHTGLLGRDFLKTYPWTWPLLYPLLETIQLVFFRTPEEGAMTSLYLAMDPTVEGNGGGYWDNLRRNDSFIPQANDDDLRDKLYQFSQDAVKK</sequence>
<gene>
    <name evidence="2" type="ORF">BCR43DRAFT_493259</name>
</gene>
<dbReference type="CDD" id="cd05327">
    <property type="entry name" value="retinol-DH_like_SDR_c_like"/>
    <property type="match status" value="1"/>
</dbReference>
<dbReference type="InterPro" id="IPR002347">
    <property type="entry name" value="SDR_fam"/>
</dbReference>
<keyword evidence="1" id="KW-0560">Oxidoreductase</keyword>
<evidence type="ECO:0000313" key="3">
    <source>
        <dbReference type="Proteomes" id="UP000242180"/>
    </source>
</evidence>
<dbReference type="PANTHER" id="PTHR43157:SF31">
    <property type="entry name" value="PHOSPHATIDYLINOSITOL-GLYCAN BIOSYNTHESIS CLASS F PROTEIN"/>
    <property type="match status" value="1"/>
</dbReference>
<dbReference type="STRING" id="13706.A0A1X2HAD2"/>
<dbReference type="SUPFAM" id="SSF51735">
    <property type="entry name" value="NAD(P)-binding Rossmann-fold domains"/>
    <property type="match status" value="1"/>
</dbReference>
<name>A0A1X2HAD2_SYNRA</name>
<comment type="caution">
    <text evidence="2">The sequence shown here is derived from an EMBL/GenBank/DDBJ whole genome shotgun (WGS) entry which is preliminary data.</text>
</comment>